<dbReference type="PROSITE" id="PS51257">
    <property type="entry name" value="PROKAR_LIPOPROTEIN"/>
    <property type="match status" value="1"/>
</dbReference>
<gene>
    <name evidence="1" type="ORF">FHL15_002550</name>
</gene>
<proteinExistence type="predicted"/>
<comment type="caution">
    <text evidence="1">The sequence shown here is derived from an EMBL/GenBank/DDBJ whole genome shotgun (WGS) entry which is preliminary data.</text>
</comment>
<evidence type="ECO:0000313" key="1">
    <source>
        <dbReference type="EMBL" id="TRX96648.1"/>
    </source>
</evidence>
<name>A0A553I8W2_9PEZI</name>
<protein>
    <submittedName>
        <fullName evidence="1">Uncharacterized protein</fullName>
    </submittedName>
</protein>
<sequence length="169" mass="17806">MASAKFQHLSCSSSSCACALGSVTLQSGTIYAPSIFSLATACARCSEQHGSAALTYRVLHERSHGLDTDLTESPVSLDGLILLVCNSGSGLCSVNPGGLIKRESKLVTHLAAVQRTTKQYLRKLAARIQGGSPNIPIDLVDVAELDAAGTDAVHIRRVEVQSTILRSDE</sequence>
<dbReference type="AlphaFoldDB" id="A0A553I8W2"/>
<evidence type="ECO:0000313" key="2">
    <source>
        <dbReference type="Proteomes" id="UP000319160"/>
    </source>
</evidence>
<dbReference type="Proteomes" id="UP000319160">
    <property type="component" value="Unassembled WGS sequence"/>
</dbReference>
<accession>A0A553I8W2</accession>
<organism evidence="1 2">
    <name type="scientific">Xylaria flabelliformis</name>
    <dbReference type="NCBI Taxonomy" id="2512241"/>
    <lineage>
        <taxon>Eukaryota</taxon>
        <taxon>Fungi</taxon>
        <taxon>Dikarya</taxon>
        <taxon>Ascomycota</taxon>
        <taxon>Pezizomycotina</taxon>
        <taxon>Sordariomycetes</taxon>
        <taxon>Xylariomycetidae</taxon>
        <taxon>Xylariales</taxon>
        <taxon>Xylariaceae</taxon>
        <taxon>Xylaria</taxon>
    </lineage>
</organism>
<dbReference type="EMBL" id="VFLP01000010">
    <property type="protein sequence ID" value="TRX96648.1"/>
    <property type="molecule type" value="Genomic_DNA"/>
</dbReference>
<keyword evidence="2" id="KW-1185">Reference proteome</keyword>
<reference evidence="2" key="1">
    <citation type="submission" date="2019-06" db="EMBL/GenBank/DDBJ databases">
        <title>Draft genome sequence of the griseofulvin-producing fungus Xylaria cubensis strain G536.</title>
        <authorList>
            <person name="Mead M.E."/>
            <person name="Raja H.A."/>
            <person name="Steenwyk J.L."/>
            <person name="Knowles S.L."/>
            <person name="Oberlies N.H."/>
            <person name="Rokas A."/>
        </authorList>
    </citation>
    <scope>NUCLEOTIDE SEQUENCE [LARGE SCALE GENOMIC DNA]</scope>
    <source>
        <strain evidence="2">G536</strain>
    </source>
</reference>